<dbReference type="InterPro" id="IPR004532">
    <property type="entry name" value="Phe-tRNA-ligase_IIc_bsu_bact"/>
</dbReference>
<evidence type="ECO:0000256" key="1">
    <source>
        <dbReference type="ARBA" id="ARBA00008653"/>
    </source>
</evidence>
<dbReference type="PANTHER" id="PTHR10947:SF0">
    <property type="entry name" value="PHENYLALANINE--TRNA LIGASE BETA SUBUNIT"/>
    <property type="match status" value="1"/>
</dbReference>
<dbReference type="Pfam" id="PF03484">
    <property type="entry name" value="B5"/>
    <property type="match status" value="1"/>
</dbReference>
<accession>A0A1F4SP87</accession>
<evidence type="ECO:0000256" key="10">
    <source>
        <dbReference type="ARBA" id="ARBA00023146"/>
    </source>
</evidence>
<dbReference type="AlphaFoldDB" id="A0A1F4SP87"/>
<evidence type="ECO:0000256" key="9">
    <source>
        <dbReference type="ARBA" id="ARBA00022917"/>
    </source>
</evidence>
<protein>
    <recommendedName>
        <fullName evidence="12">Phenylalanine--tRNA ligase beta subunit</fullName>
        <ecNumber evidence="12">6.1.1.20</ecNumber>
    </recommendedName>
    <alternativeName>
        <fullName evidence="12">Phenylalanyl-tRNA synthetase beta subunit</fullName>
        <shortName evidence="12">PheRS</shortName>
    </alternativeName>
</protein>
<dbReference type="Proteomes" id="UP000178417">
    <property type="component" value="Unassembled WGS sequence"/>
</dbReference>
<dbReference type="EC" id="6.1.1.20" evidence="12"/>
<dbReference type="FunFam" id="3.50.40.10:FF:000001">
    <property type="entry name" value="Phenylalanine--tRNA ligase beta subunit"/>
    <property type="match status" value="1"/>
</dbReference>
<dbReference type="HAMAP" id="MF_00283">
    <property type="entry name" value="Phe_tRNA_synth_beta1"/>
    <property type="match status" value="1"/>
</dbReference>
<evidence type="ECO:0000256" key="7">
    <source>
        <dbReference type="ARBA" id="ARBA00022840"/>
    </source>
</evidence>
<evidence type="ECO:0000256" key="11">
    <source>
        <dbReference type="ARBA" id="ARBA00049255"/>
    </source>
</evidence>
<evidence type="ECO:0000256" key="8">
    <source>
        <dbReference type="ARBA" id="ARBA00022842"/>
    </source>
</evidence>
<keyword evidence="6 12" id="KW-0547">Nucleotide-binding</keyword>
<dbReference type="Gene3D" id="3.30.56.10">
    <property type="match status" value="2"/>
</dbReference>
<dbReference type="SMART" id="SM00874">
    <property type="entry name" value="B5"/>
    <property type="match status" value="1"/>
</dbReference>
<feature type="domain" description="FDX-ACB" evidence="13">
    <location>
        <begin position="565"/>
        <end position="650"/>
    </location>
</feature>
<dbReference type="PANTHER" id="PTHR10947">
    <property type="entry name" value="PHENYLALANYL-TRNA SYNTHETASE BETA CHAIN AND LEUCINE-RICH REPEAT-CONTAINING PROTEIN 47"/>
    <property type="match status" value="1"/>
</dbReference>
<dbReference type="Gene3D" id="3.50.40.10">
    <property type="entry name" value="Phenylalanyl-trna Synthetase, Chain B, domain 3"/>
    <property type="match status" value="1"/>
</dbReference>
<dbReference type="InterPro" id="IPR020825">
    <property type="entry name" value="Phe-tRNA_synthase-like_B3/B4"/>
</dbReference>
<evidence type="ECO:0000313" key="15">
    <source>
        <dbReference type="EMBL" id="OGC22167.1"/>
    </source>
</evidence>
<comment type="cofactor">
    <cofactor evidence="12">
        <name>Mg(2+)</name>
        <dbReference type="ChEBI" id="CHEBI:18420"/>
    </cofactor>
    <text evidence="12">Binds 2 magnesium ions per tetramer.</text>
</comment>
<dbReference type="InterPro" id="IPR045060">
    <property type="entry name" value="Phe-tRNA-ligase_IIc_bsu"/>
</dbReference>
<dbReference type="SUPFAM" id="SSF55681">
    <property type="entry name" value="Class II aaRS and biotin synthetases"/>
    <property type="match status" value="1"/>
</dbReference>
<evidence type="ECO:0000256" key="3">
    <source>
        <dbReference type="ARBA" id="ARBA00022490"/>
    </source>
</evidence>
<evidence type="ECO:0000256" key="5">
    <source>
        <dbReference type="ARBA" id="ARBA00022723"/>
    </source>
</evidence>
<evidence type="ECO:0000259" key="13">
    <source>
        <dbReference type="PROSITE" id="PS51447"/>
    </source>
</evidence>
<organism evidence="15 16">
    <name type="scientific">candidate division WOR-1 bacterium RIFOXYB2_FULL_37_13</name>
    <dbReference type="NCBI Taxonomy" id="1802579"/>
    <lineage>
        <taxon>Bacteria</taxon>
        <taxon>Bacillati</taxon>
        <taxon>Saganbacteria</taxon>
    </lineage>
</organism>
<keyword evidence="5 12" id="KW-0479">Metal-binding</keyword>
<evidence type="ECO:0000256" key="4">
    <source>
        <dbReference type="ARBA" id="ARBA00022598"/>
    </source>
</evidence>
<evidence type="ECO:0000256" key="2">
    <source>
        <dbReference type="ARBA" id="ARBA00011209"/>
    </source>
</evidence>
<comment type="subcellular location">
    <subcellularLocation>
        <location evidence="12">Cytoplasm</location>
    </subcellularLocation>
</comment>
<dbReference type="CDD" id="cd00769">
    <property type="entry name" value="PheRS_beta_core"/>
    <property type="match status" value="1"/>
</dbReference>
<dbReference type="SMART" id="SM00896">
    <property type="entry name" value="FDX-ACB"/>
    <property type="match status" value="1"/>
</dbReference>
<keyword evidence="7 12" id="KW-0067">ATP-binding</keyword>
<dbReference type="SUPFAM" id="SSF54991">
    <property type="entry name" value="Anticodon-binding domain of PheRS"/>
    <property type="match status" value="1"/>
</dbReference>
<dbReference type="NCBIfam" id="TIGR00472">
    <property type="entry name" value="pheT_bact"/>
    <property type="match status" value="1"/>
</dbReference>
<dbReference type="Gene3D" id="3.30.930.10">
    <property type="entry name" value="Bira Bifunctional Protein, Domain 2"/>
    <property type="match status" value="1"/>
</dbReference>
<dbReference type="SUPFAM" id="SSF56037">
    <property type="entry name" value="PheT/TilS domain"/>
    <property type="match status" value="1"/>
</dbReference>
<dbReference type="Pfam" id="PF03147">
    <property type="entry name" value="FDX-ACB"/>
    <property type="match status" value="1"/>
</dbReference>
<evidence type="ECO:0000256" key="12">
    <source>
        <dbReference type="HAMAP-Rule" id="MF_00283"/>
    </source>
</evidence>
<keyword evidence="8 12" id="KW-0460">Magnesium</keyword>
<evidence type="ECO:0000259" key="14">
    <source>
        <dbReference type="PROSITE" id="PS51483"/>
    </source>
</evidence>
<dbReference type="InterPro" id="IPR005147">
    <property type="entry name" value="tRNA_synthase_B5-dom"/>
</dbReference>
<feature type="binding site" evidence="12">
    <location>
        <position position="344"/>
    </location>
    <ligand>
        <name>Mg(2+)</name>
        <dbReference type="ChEBI" id="CHEBI:18420"/>
        <note>shared with alpha subunit</note>
    </ligand>
</feature>
<comment type="similarity">
    <text evidence="1 12">Belongs to the phenylalanyl-tRNA synthetase beta subunit family. Type 1 subfamily.</text>
</comment>
<keyword evidence="9 12" id="KW-0648">Protein biosynthesis</keyword>
<proteinExistence type="inferred from homology"/>
<keyword evidence="3 12" id="KW-0963">Cytoplasm</keyword>
<dbReference type="GO" id="GO:0009328">
    <property type="term" value="C:phenylalanine-tRNA ligase complex"/>
    <property type="evidence" value="ECO:0007669"/>
    <property type="project" value="TreeGrafter"/>
</dbReference>
<keyword evidence="10 12" id="KW-0030">Aminoacyl-tRNA synthetase</keyword>
<dbReference type="PROSITE" id="PS51447">
    <property type="entry name" value="FDX_ACB"/>
    <property type="match status" value="1"/>
</dbReference>
<reference evidence="15 16" key="1">
    <citation type="journal article" date="2016" name="Nat. Commun.">
        <title>Thousands of microbial genomes shed light on interconnected biogeochemical processes in an aquifer system.</title>
        <authorList>
            <person name="Anantharaman K."/>
            <person name="Brown C.T."/>
            <person name="Hug L.A."/>
            <person name="Sharon I."/>
            <person name="Castelle C.J."/>
            <person name="Probst A.J."/>
            <person name="Thomas B.C."/>
            <person name="Singh A."/>
            <person name="Wilkins M.J."/>
            <person name="Karaoz U."/>
            <person name="Brodie E.L."/>
            <person name="Williams K.H."/>
            <person name="Hubbard S.S."/>
            <person name="Banfield J.F."/>
        </authorList>
    </citation>
    <scope>NUCLEOTIDE SEQUENCE [LARGE SCALE GENOMIC DNA]</scope>
</reference>
<dbReference type="GO" id="GO:0005524">
    <property type="term" value="F:ATP binding"/>
    <property type="evidence" value="ECO:0007669"/>
    <property type="project" value="UniProtKB-UniRule"/>
</dbReference>
<dbReference type="InterPro" id="IPR009061">
    <property type="entry name" value="DNA-bd_dom_put_sf"/>
</dbReference>
<dbReference type="GO" id="GO:0006432">
    <property type="term" value="P:phenylalanyl-tRNA aminoacylation"/>
    <property type="evidence" value="ECO:0007669"/>
    <property type="project" value="UniProtKB-UniRule"/>
</dbReference>
<dbReference type="SUPFAM" id="SSF46955">
    <property type="entry name" value="Putative DNA-binding domain"/>
    <property type="match status" value="2"/>
</dbReference>
<comment type="catalytic activity">
    <reaction evidence="11 12">
        <text>tRNA(Phe) + L-phenylalanine + ATP = L-phenylalanyl-tRNA(Phe) + AMP + diphosphate + H(+)</text>
        <dbReference type="Rhea" id="RHEA:19413"/>
        <dbReference type="Rhea" id="RHEA-COMP:9668"/>
        <dbReference type="Rhea" id="RHEA-COMP:9699"/>
        <dbReference type="ChEBI" id="CHEBI:15378"/>
        <dbReference type="ChEBI" id="CHEBI:30616"/>
        <dbReference type="ChEBI" id="CHEBI:33019"/>
        <dbReference type="ChEBI" id="CHEBI:58095"/>
        <dbReference type="ChEBI" id="CHEBI:78442"/>
        <dbReference type="ChEBI" id="CHEBI:78531"/>
        <dbReference type="ChEBI" id="CHEBI:456215"/>
        <dbReference type="EC" id="6.1.1.20"/>
    </reaction>
</comment>
<dbReference type="EMBL" id="MEUB01000031">
    <property type="protein sequence ID" value="OGC22167.1"/>
    <property type="molecule type" value="Genomic_DNA"/>
</dbReference>
<feature type="domain" description="B5" evidence="14">
    <location>
        <begin position="289"/>
        <end position="366"/>
    </location>
</feature>
<comment type="caution">
    <text evidence="15">The sequence shown here is derived from an EMBL/GenBank/DDBJ whole genome shotgun (WGS) entry which is preliminary data.</text>
</comment>
<feature type="binding site" evidence="12">
    <location>
        <position position="353"/>
    </location>
    <ligand>
        <name>Mg(2+)</name>
        <dbReference type="ChEBI" id="CHEBI:18420"/>
        <note>shared with alpha subunit</note>
    </ligand>
</feature>
<feature type="binding site" evidence="12">
    <location>
        <position position="350"/>
    </location>
    <ligand>
        <name>Mg(2+)</name>
        <dbReference type="ChEBI" id="CHEBI:18420"/>
        <note>shared with alpha subunit</note>
    </ligand>
</feature>
<dbReference type="InterPro" id="IPR005146">
    <property type="entry name" value="B3/B4_tRNA-bd"/>
</dbReference>
<feature type="binding site" evidence="12">
    <location>
        <position position="354"/>
    </location>
    <ligand>
        <name>Mg(2+)</name>
        <dbReference type="ChEBI" id="CHEBI:18420"/>
        <note>shared with alpha subunit</note>
    </ligand>
</feature>
<keyword evidence="4 12" id="KW-0436">Ligase</keyword>
<dbReference type="Pfam" id="PF03483">
    <property type="entry name" value="B3_4"/>
    <property type="match status" value="1"/>
</dbReference>
<dbReference type="Gene3D" id="3.30.70.380">
    <property type="entry name" value="Ferrodoxin-fold anticodon-binding domain"/>
    <property type="match status" value="1"/>
</dbReference>
<dbReference type="Pfam" id="PF17759">
    <property type="entry name" value="tRNA_synthFbeta"/>
    <property type="match status" value="1"/>
</dbReference>
<name>A0A1F4SP87_UNCSA</name>
<dbReference type="GO" id="GO:0000287">
    <property type="term" value="F:magnesium ion binding"/>
    <property type="evidence" value="ECO:0007669"/>
    <property type="project" value="UniProtKB-UniRule"/>
</dbReference>
<dbReference type="GO" id="GO:0003723">
    <property type="term" value="F:RNA binding"/>
    <property type="evidence" value="ECO:0007669"/>
    <property type="project" value="InterPro"/>
</dbReference>
<gene>
    <name evidence="12" type="primary">pheT</name>
    <name evidence="15" type="ORF">A2310_04945</name>
</gene>
<dbReference type="SMART" id="SM00873">
    <property type="entry name" value="B3_4"/>
    <property type="match status" value="1"/>
</dbReference>
<dbReference type="GO" id="GO:0004826">
    <property type="term" value="F:phenylalanine-tRNA ligase activity"/>
    <property type="evidence" value="ECO:0007669"/>
    <property type="project" value="UniProtKB-UniRule"/>
</dbReference>
<dbReference type="InterPro" id="IPR005121">
    <property type="entry name" value="Fdx_antiC-bd"/>
</dbReference>
<comment type="subunit">
    <text evidence="2 12">Tetramer of two alpha and two beta subunits.</text>
</comment>
<dbReference type="STRING" id="1802579.A2310_04945"/>
<dbReference type="InterPro" id="IPR045864">
    <property type="entry name" value="aa-tRNA-synth_II/BPL/LPL"/>
</dbReference>
<evidence type="ECO:0000256" key="6">
    <source>
        <dbReference type="ARBA" id="ARBA00022741"/>
    </source>
</evidence>
<dbReference type="PROSITE" id="PS51483">
    <property type="entry name" value="B5"/>
    <property type="match status" value="1"/>
</dbReference>
<dbReference type="InterPro" id="IPR041616">
    <property type="entry name" value="PheRS_beta_core"/>
</dbReference>
<sequence length="651" mass="73584">MKVSIEWLKDFVNINMKAEELADRLTMAGLETFVHSFNVLDVDILPNRGDCQSVLGISREVCAITGTKPRVDKIKVRETKEKISSYLKVDIRDKKLCSRYMARVIKNVKIKESPAWLKGRLEAFGIRSINNVVDVTNYILLGYGQPMHAFDADKLHFRSGGLKQIIVRKASTDEAFKTLDGTDHKLAKDMLVISDSERAIALAGVMGGKNTEVSETTTNIILESAYFNPVSISRTAKEVKLRTESSSRFEKGVDLNMVEEALDRGAQMIADLSGGEILSGRIDIKEKKRDQKLLELRFSRMDQVLGIKILPEVAIKILKRLGFEIIKKETKKIKVGVPSFRAGDIEREIDLIEEVSRINDYNKILPTMPRFVKKALGEDSLDKISRVKDILIGCGLYEAQTFSIVHPESAGVGALKISNPMVYEESVMRTDIIPGILKVISHNARHQEDDIRIFEVGKVFVPGDPHHEKEIVAGAITFANSSYFFIKGVVETLISEFIDEFEVSPVQNNWVHPNESAKIDNIGWFGLLHPEAAKKWDFGQKIFVFQIDLEELLKAKKDKKFSKLPKFPRVKRDLAMFVSPQSSHKEIINLIKDVGGEILEEVKLFDVYKNSRAYTISFRDKNATLTDDVVSERFLAIQKELEDKLGVQIRK</sequence>
<dbReference type="InterPro" id="IPR036690">
    <property type="entry name" value="Fdx_antiC-bd_sf"/>
</dbReference>
<evidence type="ECO:0000313" key="16">
    <source>
        <dbReference type="Proteomes" id="UP000178417"/>
    </source>
</evidence>